<feature type="chain" id="PRO_5040733425" description="Hydrophobin" evidence="1">
    <location>
        <begin position="20"/>
        <end position="170"/>
    </location>
</feature>
<evidence type="ECO:0008006" key="4">
    <source>
        <dbReference type="Google" id="ProtNLM"/>
    </source>
</evidence>
<dbReference type="Proteomes" id="UP001150942">
    <property type="component" value="Unassembled WGS sequence"/>
</dbReference>
<evidence type="ECO:0000256" key="1">
    <source>
        <dbReference type="SAM" id="SignalP"/>
    </source>
</evidence>
<keyword evidence="3" id="KW-1185">Reference proteome</keyword>
<evidence type="ECO:0000313" key="3">
    <source>
        <dbReference type="Proteomes" id="UP001150942"/>
    </source>
</evidence>
<keyword evidence="1" id="KW-0732">Signal</keyword>
<comment type="caution">
    <text evidence="2">The sequence shown here is derived from an EMBL/GenBank/DDBJ whole genome shotgun (WGS) entry which is preliminary data.</text>
</comment>
<proteinExistence type="predicted"/>
<evidence type="ECO:0000313" key="2">
    <source>
        <dbReference type="EMBL" id="KAJ5197471.1"/>
    </source>
</evidence>
<name>A0A9W9MBZ0_9EURO</name>
<dbReference type="AlphaFoldDB" id="A0A9W9MBZ0"/>
<reference evidence="2" key="1">
    <citation type="submission" date="2022-11" db="EMBL/GenBank/DDBJ databases">
        <authorList>
            <person name="Petersen C."/>
        </authorList>
    </citation>
    <scope>NUCLEOTIDE SEQUENCE</scope>
    <source>
        <strain evidence="2">IBT 20477</strain>
    </source>
</reference>
<accession>A0A9W9MBZ0</accession>
<protein>
    <recommendedName>
        <fullName evidence="4">Hydrophobin</fullName>
    </recommendedName>
</protein>
<dbReference type="OrthoDB" id="4292214at2759"/>
<reference evidence="2" key="2">
    <citation type="journal article" date="2023" name="IMA Fungus">
        <title>Comparative genomic study of the Penicillium genus elucidates a diverse pangenome and 15 lateral gene transfer events.</title>
        <authorList>
            <person name="Petersen C."/>
            <person name="Sorensen T."/>
            <person name="Nielsen M.R."/>
            <person name="Sondergaard T.E."/>
            <person name="Sorensen J.L."/>
            <person name="Fitzpatrick D.A."/>
            <person name="Frisvad J.C."/>
            <person name="Nielsen K.L."/>
        </authorList>
    </citation>
    <scope>NUCLEOTIDE SEQUENCE</scope>
    <source>
        <strain evidence="2">IBT 20477</strain>
    </source>
</reference>
<dbReference type="EMBL" id="JAPQKQ010000005">
    <property type="protein sequence ID" value="KAJ5197471.1"/>
    <property type="molecule type" value="Genomic_DNA"/>
</dbReference>
<organism evidence="2 3">
    <name type="scientific">Penicillium cf. viridicatum</name>
    <dbReference type="NCBI Taxonomy" id="2972119"/>
    <lineage>
        <taxon>Eukaryota</taxon>
        <taxon>Fungi</taxon>
        <taxon>Dikarya</taxon>
        <taxon>Ascomycota</taxon>
        <taxon>Pezizomycotina</taxon>
        <taxon>Eurotiomycetes</taxon>
        <taxon>Eurotiomycetidae</taxon>
        <taxon>Eurotiales</taxon>
        <taxon>Aspergillaceae</taxon>
        <taxon>Penicillium</taxon>
    </lineage>
</organism>
<sequence length="170" mass="18031">MHLTTFLTGLVSLLSVTTAIPVGNDNPTPASSVSKSLISPSSSASASASATPSPNPYEAYTCPKGQFKSCCMSVQQTSGDIVKGLGELVPVVSGLQVSSAISFKCKNMAEREAPDTCNGKGYSPMCCTSKNDGSSFNSCKRFEDVKKTYYANQMKDRPETQVDMIMDILT</sequence>
<feature type="signal peptide" evidence="1">
    <location>
        <begin position="1"/>
        <end position="19"/>
    </location>
</feature>
<gene>
    <name evidence="2" type="ORF">N7449_007950</name>
</gene>